<name>A0A5A9X4N9_9BACT</name>
<feature type="domain" description="GGDEF" evidence="3">
    <location>
        <begin position="120"/>
        <end position="251"/>
    </location>
</feature>
<evidence type="ECO:0000259" key="3">
    <source>
        <dbReference type="PROSITE" id="PS50887"/>
    </source>
</evidence>
<dbReference type="Proteomes" id="UP000324298">
    <property type="component" value="Unassembled WGS sequence"/>
</dbReference>
<accession>A0A5A9X4N9</accession>
<dbReference type="FunFam" id="3.30.70.270:FF:000001">
    <property type="entry name" value="Diguanylate cyclase domain protein"/>
    <property type="match status" value="1"/>
</dbReference>
<dbReference type="GO" id="GO:1902201">
    <property type="term" value="P:negative regulation of bacterial-type flagellum-dependent cell motility"/>
    <property type="evidence" value="ECO:0007669"/>
    <property type="project" value="TreeGrafter"/>
</dbReference>
<evidence type="ECO:0000256" key="2">
    <source>
        <dbReference type="ARBA" id="ARBA00034247"/>
    </source>
</evidence>
<dbReference type="Pfam" id="PF00990">
    <property type="entry name" value="GGDEF"/>
    <property type="match status" value="1"/>
</dbReference>
<protein>
    <recommendedName>
        <fullName evidence="1">diguanylate cyclase</fullName>
        <ecNumber evidence="1">2.7.7.65</ecNumber>
    </recommendedName>
</protein>
<dbReference type="InterPro" id="IPR043128">
    <property type="entry name" value="Rev_trsase/Diguanyl_cyclase"/>
</dbReference>
<dbReference type="Gene3D" id="3.30.70.270">
    <property type="match status" value="1"/>
</dbReference>
<dbReference type="CDD" id="cd01949">
    <property type="entry name" value="GGDEF"/>
    <property type="match status" value="1"/>
</dbReference>
<dbReference type="InterPro" id="IPR029787">
    <property type="entry name" value="Nucleotide_cyclase"/>
</dbReference>
<dbReference type="OrthoDB" id="9778432at2"/>
<dbReference type="NCBIfam" id="TIGR00254">
    <property type="entry name" value="GGDEF"/>
    <property type="match status" value="1"/>
</dbReference>
<dbReference type="EMBL" id="SRSD01000012">
    <property type="protein sequence ID" value="KAA0888112.1"/>
    <property type="molecule type" value="Genomic_DNA"/>
</dbReference>
<comment type="catalytic activity">
    <reaction evidence="2">
        <text>2 GTP = 3',3'-c-di-GMP + 2 diphosphate</text>
        <dbReference type="Rhea" id="RHEA:24898"/>
        <dbReference type="ChEBI" id="CHEBI:33019"/>
        <dbReference type="ChEBI" id="CHEBI:37565"/>
        <dbReference type="ChEBI" id="CHEBI:58805"/>
        <dbReference type="EC" id="2.7.7.65"/>
    </reaction>
</comment>
<dbReference type="SUPFAM" id="SSF55073">
    <property type="entry name" value="Nucleotide cyclase"/>
    <property type="match status" value="1"/>
</dbReference>
<evidence type="ECO:0000256" key="1">
    <source>
        <dbReference type="ARBA" id="ARBA00012528"/>
    </source>
</evidence>
<organism evidence="4 5">
    <name type="scientific">Oryzomonas rubra</name>
    <dbReference type="NCBI Taxonomy" id="2509454"/>
    <lineage>
        <taxon>Bacteria</taxon>
        <taxon>Pseudomonadati</taxon>
        <taxon>Thermodesulfobacteriota</taxon>
        <taxon>Desulfuromonadia</taxon>
        <taxon>Geobacterales</taxon>
        <taxon>Geobacteraceae</taxon>
        <taxon>Oryzomonas</taxon>
    </lineage>
</organism>
<dbReference type="GO" id="GO:0043709">
    <property type="term" value="P:cell adhesion involved in single-species biofilm formation"/>
    <property type="evidence" value="ECO:0007669"/>
    <property type="project" value="TreeGrafter"/>
</dbReference>
<dbReference type="PANTHER" id="PTHR45138:SF9">
    <property type="entry name" value="DIGUANYLATE CYCLASE DGCM-RELATED"/>
    <property type="match status" value="1"/>
</dbReference>
<dbReference type="PROSITE" id="PS50887">
    <property type="entry name" value="GGDEF"/>
    <property type="match status" value="1"/>
</dbReference>
<dbReference type="GO" id="GO:0052621">
    <property type="term" value="F:diguanylate cyclase activity"/>
    <property type="evidence" value="ECO:0007669"/>
    <property type="project" value="UniProtKB-EC"/>
</dbReference>
<dbReference type="EC" id="2.7.7.65" evidence="1"/>
<dbReference type="SMART" id="SM00267">
    <property type="entry name" value="GGDEF"/>
    <property type="match status" value="1"/>
</dbReference>
<reference evidence="4 5" key="1">
    <citation type="submission" date="2019-04" db="EMBL/GenBank/DDBJ databases">
        <title>Geobacter ruber sp. nov., ferric-reducing bacteria isolated from paddy soil.</title>
        <authorList>
            <person name="Xu Z."/>
            <person name="Masuda Y."/>
            <person name="Itoh H."/>
            <person name="Senoo K."/>
        </authorList>
    </citation>
    <scope>NUCLEOTIDE SEQUENCE [LARGE SCALE GENOMIC DNA]</scope>
    <source>
        <strain evidence="4 5">Red88</strain>
    </source>
</reference>
<keyword evidence="5" id="KW-1185">Reference proteome</keyword>
<sequence length="251" mass="27880">MPAISPAVIFAASCGGRTMALDRKISGSALPDDIGQFENIIAEGNPLYPKFKLLLESYKKLAHHAEGLAYENELLGTQLVELNRSLDLATRIDPMTGLANRRHIKEKVEQEYSRAQRHNRIFSIILADIDNFTKINDTYGYNAGDDVLVEISRVFMGCVRQEDVCARWGGEEFLILLPETTIEGALAVAQKIHESIAMTEFKANKPGIRTTISIGLSEYKPGQALFECISRADHALQQAKKSGKNRYIAEP</sequence>
<dbReference type="PANTHER" id="PTHR45138">
    <property type="entry name" value="REGULATORY COMPONENTS OF SENSORY TRANSDUCTION SYSTEM"/>
    <property type="match status" value="1"/>
</dbReference>
<comment type="caution">
    <text evidence="4">The sequence shown here is derived from an EMBL/GenBank/DDBJ whole genome shotgun (WGS) entry which is preliminary data.</text>
</comment>
<proteinExistence type="predicted"/>
<gene>
    <name evidence="4" type="ORF">ET418_17085</name>
</gene>
<dbReference type="InterPro" id="IPR050469">
    <property type="entry name" value="Diguanylate_Cyclase"/>
</dbReference>
<evidence type="ECO:0000313" key="5">
    <source>
        <dbReference type="Proteomes" id="UP000324298"/>
    </source>
</evidence>
<evidence type="ECO:0000313" key="4">
    <source>
        <dbReference type="EMBL" id="KAA0888112.1"/>
    </source>
</evidence>
<dbReference type="AlphaFoldDB" id="A0A5A9X4N9"/>
<dbReference type="GO" id="GO:0005886">
    <property type="term" value="C:plasma membrane"/>
    <property type="evidence" value="ECO:0007669"/>
    <property type="project" value="TreeGrafter"/>
</dbReference>
<dbReference type="InterPro" id="IPR000160">
    <property type="entry name" value="GGDEF_dom"/>
</dbReference>